<dbReference type="GO" id="GO:0032259">
    <property type="term" value="P:methylation"/>
    <property type="evidence" value="ECO:0007669"/>
    <property type="project" value="UniProtKB-KW"/>
</dbReference>
<dbReference type="InterPro" id="IPR002052">
    <property type="entry name" value="DNA_methylase_N6_adenine_CS"/>
</dbReference>
<keyword evidence="2 5" id="KW-0808">Transferase</keyword>
<keyword evidence="1 5" id="KW-0489">Methyltransferase</keyword>
<evidence type="ECO:0000256" key="1">
    <source>
        <dbReference type="ARBA" id="ARBA00022603"/>
    </source>
</evidence>
<comment type="similarity">
    <text evidence="5">Belongs to the protein N5-glutamine methyltransferase family. PrmC subfamily.</text>
</comment>
<dbReference type="NCBIfam" id="TIGR03534">
    <property type="entry name" value="RF_mod_PrmC"/>
    <property type="match status" value="1"/>
</dbReference>
<name>A0ABS3VP99_MICEH</name>
<dbReference type="GO" id="GO:0102559">
    <property type="term" value="F:peptide chain release factor N(5)-glutamine methyltransferase activity"/>
    <property type="evidence" value="ECO:0007669"/>
    <property type="project" value="UniProtKB-EC"/>
</dbReference>
<dbReference type="PROSITE" id="PS00092">
    <property type="entry name" value="N6_MTASE"/>
    <property type="match status" value="1"/>
</dbReference>
<evidence type="ECO:0000259" key="7">
    <source>
        <dbReference type="Pfam" id="PF17827"/>
    </source>
</evidence>
<feature type="binding site" evidence="5">
    <location>
        <position position="210"/>
    </location>
    <ligand>
        <name>S-adenosyl-L-methionine</name>
        <dbReference type="ChEBI" id="CHEBI:59789"/>
    </ligand>
</feature>
<dbReference type="Proteomes" id="UP000823521">
    <property type="component" value="Unassembled WGS sequence"/>
</dbReference>
<dbReference type="InterPro" id="IPR004556">
    <property type="entry name" value="HemK-like"/>
</dbReference>
<dbReference type="PANTHER" id="PTHR18895:SF74">
    <property type="entry name" value="MTRF1L RELEASE FACTOR GLUTAMINE METHYLTRANSFERASE"/>
    <property type="match status" value="1"/>
</dbReference>
<dbReference type="InterPro" id="IPR007848">
    <property type="entry name" value="Small_mtfrase_dom"/>
</dbReference>
<feature type="binding site" evidence="5">
    <location>
        <position position="260"/>
    </location>
    <ligand>
        <name>S-adenosyl-L-methionine</name>
        <dbReference type="ChEBI" id="CHEBI:59789"/>
    </ligand>
</feature>
<reference evidence="8 9" key="1">
    <citation type="submission" date="2019-12" db="EMBL/GenBank/DDBJ databases">
        <title>Whole genome sequencing of endophytic Actinobacterium Micromonospora sp. MPMI6T.</title>
        <authorList>
            <person name="Evv R."/>
            <person name="Podile A.R."/>
        </authorList>
    </citation>
    <scope>NUCLEOTIDE SEQUENCE [LARGE SCALE GENOMIC DNA]</scope>
    <source>
        <strain evidence="8 9">MPMI6</strain>
    </source>
</reference>
<dbReference type="Gene3D" id="1.10.8.10">
    <property type="entry name" value="DNA helicase RuvA subunit, C-terminal domain"/>
    <property type="match status" value="1"/>
</dbReference>
<evidence type="ECO:0000259" key="6">
    <source>
        <dbReference type="Pfam" id="PF05175"/>
    </source>
</evidence>
<evidence type="ECO:0000256" key="2">
    <source>
        <dbReference type="ARBA" id="ARBA00022679"/>
    </source>
</evidence>
<comment type="function">
    <text evidence="5">Methylates the class 1 translation termination release factors RF1/PrfA and RF2/PrfB on the glutamine residue of the universally conserved GGQ motif.</text>
</comment>
<organism evidence="8 9">
    <name type="scientific">Micromonospora echinofusca</name>
    <dbReference type="NCBI Taxonomy" id="47858"/>
    <lineage>
        <taxon>Bacteria</taxon>
        <taxon>Bacillati</taxon>
        <taxon>Actinomycetota</taxon>
        <taxon>Actinomycetes</taxon>
        <taxon>Micromonosporales</taxon>
        <taxon>Micromonosporaceae</taxon>
        <taxon>Micromonospora</taxon>
    </lineage>
</organism>
<keyword evidence="9" id="KW-1185">Reference proteome</keyword>
<sequence length="370" mass="38994">MASADRLASWSARARVSTSTWSLTRSSQPTRNLLTHRRPCTDGATRFADVHDYVVTGFPEHPTEGTERVRPSVAVAAATRTLASAGVASARAEAEQLAAHVLGLPRGRLALADGFTADQLDRFDALVDRRSAREPLQHLLGVAPFRYLELAVGPGVFVPRPETELLAGWGIEQGRRLPGGRTVVDLCSGSGAIALSVAHELPGVRVVAVERSPAALPWLRRNAAARAAAGDPPVEVVEADVTDPGLLDGLTGRVDVLLCNPPYVPQRVVVPEEVAHHDPGEAVFGGPDGLAVIRPVIHRAGALLRPGGVLGIEHDDTHGVVVPELLAADGRFTQITAHRDLAGRPRFATAVRSVGADHGVAAVTWQTGSS</sequence>
<feature type="domain" description="Methyltransferase small" evidence="6">
    <location>
        <begin position="180"/>
        <end position="268"/>
    </location>
</feature>
<dbReference type="InterPro" id="IPR019874">
    <property type="entry name" value="RF_methyltr_PrmC"/>
</dbReference>
<dbReference type="EMBL" id="WVUH01000064">
    <property type="protein sequence ID" value="MBO4206379.1"/>
    <property type="molecule type" value="Genomic_DNA"/>
</dbReference>
<dbReference type="HAMAP" id="MF_02126">
    <property type="entry name" value="RF_methyltr_PrmC"/>
    <property type="match status" value="1"/>
</dbReference>
<dbReference type="InterPro" id="IPR029063">
    <property type="entry name" value="SAM-dependent_MTases_sf"/>
</dbReference>
<dbReference type="CDD" id="cd02440">
    <property type="entry name" value="AdoMet_MTases"/>
    <property type="match status" value="1"/>
</dbReference>
<proteinExistence type="inferred from homology"/>
<dbReference type="Pfam" id="PF05175">
    <property type="entry name" value="MTS"/>
    <property type="match status" value="1"/>
</dbReference>
<evidence type="ECO:0000313" key="9">
    <source>
        <dbReference type="Proteomes" id="UP000823521"/>
    </source>
</evidence>
<keyword evidence="3 5" id="KW-0949">S-adenosyl-L-methionine</keyword>
<accession>A0ABS3VP99</accession>
<dbReference type="EC" id="2.1.1.297" evidence="5"/>
<evidence type="ECO:0000313" key="8">
    <source>
        <dbReference type="EMBL" id="MBO4206379.1"/>
    </source>
</evidence>
<evidence type="ECO:0000256" key="3">
    <source>
        <dbReference type="ARBA" id="ARBA00022691"/>
    </source>
</evidence>
<feature type="domain" description="Release factor glutamine methyltransferase N-terminal" evidence="7">
    <location>
        <begin position="74"/>
        <end position="141"/>
    </location>
</feature>
<evidence type="ECO:0000256" key="5">
    <source>
        <dbReference type="HAMAP-Rule" id="MF_02126"/>
    </source>
</evidence>
<dbReference type="InterPro" id="IPR040758">
    <property type="entry name" value="PrmC_N"/>
</dbReference>
<comment type="caution">
    <text evidence="5">Lacks conserved residue(s) required for the propagation of feature annotation.</text>
</comment>
<gene>
    <name evidence="5 8" type="primary">prmC</name>
    <name evidence="8" type="ORF">GSF22_10225</name>
</gene>
<dbReference type="InterPro" id="IPR050320">
    <property type="entry name" value="N5-glutamine_MTase"/>
</dbReference>
<dbReference type="Gene3D" id="3.40.50.150">
    <property type="entry name" value="Vaccinia Virus protein VP39"/>
    <property type="match status" value="1"/>
</dbReference>
<protein>
    <recommendedName>
        <fullName evidence="5">Release factor glutamine methyltransferase</fullName>
        <shortName evidence="5">RF MTase</shortName>
        <ecNumber evidence="5">2.1.1.297</ecNumber>
    </recommendedName>
    <alternativeName>
        <fullName evidence="5">N5-glutamine methyltransferase PrmC</fullName>
    </alternativeName>
    <alternativeName>
        <fullName evidence="5">Protein-(glutamine-N5) MTase PrmC</fullName>
    </alternativeName>
    <alternativeName>
        <fullName evidence="5">Protein-glutamine N-methyltransferase PrmC</fullName>
    </alternativeName>
</protein>
<evidence type="ECO:0000256" key="4">
    <source>
        <dbReference type="ARBA" id="ARBA00048391"/>
    </source>
</evidence>
<dbReference type="SUPFAM" id="SSF53335">
    <property type="entry name" value="S-adenosyl-L-methionine-dependent methyltransferases"/>
    <property type="match status" value="1"/>
</dbReference>
<feature type="binding site" evidence="5">
    <location>
        <begin position="260"/>
        <end position="263"/>
    </location>
    <ligand>
        <name>substrate</name>
    </ligand>
</feature>
<comment type="caution">
    <text evidence="8">The sequence shown here is derived from an EMBL/GenBank/DDBJ whole genome shotgun (WGS) entry which is preliminary data.</text>
</comment>
<dbReference type="Pfam" id="PF17827">
    <property type="entry name" value="PrmC_N"/>
    <property type="match status" value="1"/>
</dbReference>
<dbReference type="NCBIfam" id="TIGR00536">
    <property type="entry name" value="hemK_fam"/>
    <property type="match status" value="1"/>
</dbReference>
<dbReference type="PANTHER" id="PTHR18895">
    <property type="entry name" value="HEMK METHYLTRANSFERASE"/>
    <property type="match status" value="1"/>
</dbReference>
<comment type="catalytic activity">
    <reaction evidence="4 5">
        <text>L-glutaminyl-[peptide chain release factor] + S-adenosyl-L-methionine = N(5)-methyl-L-glutaminyl-[peptide chain release factor] + S-adenosyl-L-homocysteine + H(+)</text>
        <dbReference type="Rhea" id="RHEA:42896"/>
        <dbReference type="Rhea" id="RHEA-COMP:10271"/>
        <dbReference type="Rhea" id="RHEA-COMP:10272"/>
        <dbReference type="ChEBI" id="CHEBI:15378"/>
        <dbReference type="ChEBI" id="CHEBI:30011"/>
        <dbReference type="ChEBI" id="CHEBI:57856"/>
        <dbReference type="ChEBI" id="CHEBI:59789"/>
        <dbReference type="ChEBI" id="CHEBI:61891"/>
        <dbReference type="EC" id="2.1.1.297"/>
    </reaction>
</comment>